<reference evidence="1 2" key="1">
    <citation type="submission" date="2019-04" db="EMBL/GenBank/DDBJ databases">
        <title>Pedobacter sp. AR-3-17 sp. nov., isolated from Arctic soil.</title>
        <authorList>
            <person name="Dahal R.H."/>
            <person name="Kim D.-U."/>
        </authorList>
    </citation>
    <scope>NUCLEOTIDE SEQUENCE [LARGE SCALE GENOMIC DNA]</scope>
    <source>
        <strain evidence="1 2">AR-3-17</strain>
    </source>
</reference>
<name>A0A4U1BW91_9SPHI</name>
<proteinExistence type="predicted"/>
<accession>A0A4U1BW91</accession>
<dbReference type="Proteomes" id="UP000308181">
    <property type="component" value="Unassembled WGS sequence"/>
</dbReference>
<dbReference type="RefSeq" id="WP_136826822.1">
    <property type="nucleotide sequence ID" value="NZ_SWBP01000004.1"/>
</dbReference>
<evidence type="ECO:0000313" key="1">
    <source>
        <dbReference type="EMBL" id="TKB96858.1"/>
    </source>
</evidence>
<dbReference type="EMBL" id="SWBP01000004">
    <property type="protein sequence ID" value="TKB96858.1"/>
    <property type="molecule type" value="Genomic_DNA"/>
</dbReference>
<gene>
    <name evidence="1" type="ORF">FA046_12330</name>
</gene>
<dbReference type="AlphaFoldDB" id="A0A4U1BW91"/>
<keyword evidence="2" id="KW-1185">Reference proteome</keyword>
<sequence>MENQKTATKEPKKVEIIFGKEYCFQGSLTGSELETVKNNWKNAGHSVMMKPKNSNNLYVSRFKTRNY</sequence>
<comment type="caution">
    <text evidence="1">The sequence shown here is derived from an EMBL/GenBank/DDBJ whole genome shotgun (WGS) entry which is preliminary data.</text>
</comment>
<evidence type="ECO:0000313" key="2">
    <source>
        <dbReference type="Proteomes" id="UP000308181"/>
    </source>
</evidence>
<organism evidence="1 2">
    <name type="scientific">Pedobacter cryophilus</name>
    <dbReference type="NCBI Taxonomy" id="2571271"/>
    <lineage>
        <taxon>Bacteria</taxon>
        <taxon>Pseudomonadati</taxon>
        <taxon>Bacteroidota</taxon>
        <taxon>Sphingobacteriia</taxon>
        <taxon>Sphingobacteriales</taxon>
        <taxon>Sphingobacteriaceae</taxon>
        <taxon>Pedobacter</taxon>
    </lineage>
</organism>
<protein>
    <submittedName>
        <fullName evidence="1">Uncharacterized protein</fullName>
    </submittedName>
</protein>